<gene>
    <name evidence="2" type="ORF">A2153_06070</name>
</gene>
<protein>
    <submittedName>
        <fullName evidence="2">Uncharacterized protein</fullName>
    </submittedName>
</protein>
<organism evidence="2 3">
    <name type="scientific">Candidatus Gottesmanbacteria bacterium RBG_16_38_7b</name>
    <dbReference type="NCBI Taxonomy" id="1798372"/>
    <lineage>
        <taxon>Bacteria</taxon>
        <taxon>Candidatus Gottesmaniibacteriota</taxon>
    </lineage>
</organism>
<dbReference type="AlphaFoldDB" id="A0A1F5YJI6"/>
<keyword evidence="1" id="KW-0812">Transmembrane</keyword>
<dbReference type="EMBL" id="MFJB01000024">
    <property type="protein sequence ID" value="OGG00315.1"/>
    <property type="molecule type" value="Genomic_DNA"/>
</dbReference>
<accession>A0A1F5YJI6</accession>
<evidence type="ECO:0000256" key="1">
    <source>
        <dbReference type="SAM" id="Phobius"/>
    </source>
</evidence>
<proteinExistence type="predicted"/>
<reference evidence="2 3" key="1">
    <citation type="journal article" date="2016" name="Nat. Commun.">
        <title>Thousands of microbial genomes shed light on interconnected biogeochemical processes in an aquifer system.</title>
        <authorList>
            <person name="Anantharaman K."/>
            <person name="Brown C.T."/>
            <person name="Hug L.A."/>
            <person name="Sharon I."/>
            <person name="Castelle C.J."/>
            <person name="Probst A.J."/>
            <person name="Thomas B.C."/>
            <person name="Singh A."/>
            <person name="Wilkins M.J."/>
            <person name="Karaoz U."/>
            <person name="Brodie E.L."/>
            <person name="Williams K.H."/>
            <person name="Hubbard S.S."/>
            <person name="Banfield J.F."/>
        </authorList>
    </citation>
    <scope>NUCLEOTIDE SEQUENCE [LARGE SCALE GENOMIC DNA]</scope>
</reference>
<sequence>MVLNKTHILLILFFGLVVAGVVIKSNNKNNLNKKEEINYNNIKSDYSATRTIKQDDELITIDFSQCTQDRVRIDVGFGSTTIVIGGKKGSNCKVNYGGEIENPNWDGSLPFICEVPVSLGKVSFTKNNYGINFSPIENYCIKK</sequence>
<keyword evidence="1" id="KW-0472">Membrane</keyword>
<keyword evidence="1" id="KW-1133">Transmembrane helix</keyword>
<dbReference type="Proteomes" id="UP000177396">
    <property type="component" value="Unassembled WGS sequence"/>
</dbReference>
<evidence type="ECO:0000313" key="2">
    <source>
        <dbReference type="EMBL" id="OGG00315.1"/>
    </source>
</evidence>
<evidence type="ECO:0000313" key="3">
    <source>
        <dbReference type="Proteomes" id="UP000177396"/>
    </source>
</evidence>
<comment type="caution">
    <text evidence="2">The sequence shown here is derived from an EMBL/GenBank/DDBJ whole genome shotgun (WGS) entry which is preliminary data.</text>
</comment>
<feature type="transmembrane region" description="Helical" evidence="1">
    <location>
        <begin position="6"/>
        <end position="23"/>
    </location>
</feature>
<name>A0A1F5YJI6_9BACT</name>